<sequence>MDSRNIRLVAILGALWAVDEISKRDLSGEEGRKRNEELVGLLRFGIQAIEDTEGAQRKLEGLISRTREHLP</sequence>
<protein>
    <submittedName>
        <fullName evidence="1">Uncharacterized protein</fullName>
    </submittedName>
</protein>
<reference evidence="1 2" key="1">
    <citation type="journal article" date="2015" name="Nature">
        <title>rRNA introns, odd ribosomes, and small enigmatic genomes across a large radiation of phyla.</title>
        <authorList>
            <person name="Brown C.T."/>
            <person name="Hug L.A."/>
            <person name="Thomas B.C."/>
            <person name="Sharon I."/>
            <person name="Castelle C.J."/>
            <person name="Singh A."/>
            <person name="Wilkins M.J."/>
            <person name="Williams K.H."/>
            <person name="Banfield J.F."/>
        </authorList>
    </citation>
    <scope>NUCLEOTIDE SEQUENCE [LARGE SCALE GENOMIC DNA]</scope>
</reference>
<accession>A0A0G1UGT8</accession>
<comment type="caution">
    <text evidence="1">The sequence shown here is derived from an EMBL/GenBank/DDBJ whole genome shotgun (WGS) entry which is preliminary data.</text>
</comment>
<organism evidence="1 2">
    <name type="scientific">Candidatus Amesbacteria bacterium GW2011_GWA2_47_11</name>
    <dbReference type="NCBI Taxonomy" id="1618357"/>
    <lineage>
        <taxon>Bacteria</taxon>
        <taxon>Candidatus Amesiibacteriota</taxon>
    </lineage>
</organism>
<dbReference type="AlphaFoldDB" id="A0A0G1UGT8"/>
<dbReference type="EMBL" id="LCNM01000002">
    <property type="protein sequence ID" value="KKU56920.1"/>
    <property type="molecule type" value="Genomic_DNA"/>
</dbReference>
<evidence type="ECO:0000313" key="1">
    <source>
        <dbReference type="EMBL" id="KKU56920.1"/>
    </source>
</evidence>
<gene>
    <name evidence="1" type="ORF">UX78_C0002G0100</name>
</gene>
<proteinExistence type="predicted"/>
<evidence type="ECO:0000313" key="2">
    <source>
        <dbReference type="Proteomes" id="UP000034607"/>
    </source>
</evidence>
<name>A0A0G1UGT8_9BACT</name>
<dbReference type="Proteomes" id="UP000034607">
    <property type="component" value="Unassembled WGS sequence"/>
</dbReference>